<dbReference type="PANTHER" id="PTHR11346:SF97">
    <property type="entry name" value="GALECTIN-1"/>
    <property type="match status" value="1"/>
</dbReference>
<dbReference type="SMART" id="SM00908">
    <property type="entry name" value="Gal-bind_lectin"/>
    <property type="match status" value="1"/>
</dbReference>
<protein>
    <recommendedName>
        <fullName evidence="2">Galectin</fullName>
    </recommendedName>
</protein>
<dbReference type="Pfam" id="PF00337">
    <property type="entry name" value="Gal-bind_lectin"/>
    <property type="match status" value="1"/>
</dbReference>
<organism evidence="4 5">
    <name type="scientific">Alosa alosa</name>
    <name type="common">allis shad</name>
    <dbReference type="NCBI Taxonomy" id="278164"/>
    <lineage>
        <taxon>Eukaryota</taxon>
        <taxon>Metazoa</taxon>
        <taxon>Chordata</taxon>
        <taxon>Craniata</taxon>
        <taxon>Vertebrata</taxon>
        <taxon>Euteleostomi</taxon>
        <taxon>Actinopterygii</taxon>
        <taxon>Neopterygii</taxon>
        <taxon>Teleostei</taxon>
        <taxon>Clupei</taxon>
        <taxon>Clupeiformes</taxon>
        <taxon>Clupeoidei</taxon>
        <taxon>Clupeidae</taxon>
        <taxon>Alosa</taxon>
    </lineage>
</organism>
<feature type="domain" description="Galectin" evidence="3">
    <location>
        <begin position="1"/>
        <end position="131"/>
    </location>
</feature>
<dbReference type="GO" id="GO:0005615">
    <property type="term" value="C:extracellular space"/>
    <property type="evidence" value="ECO:0007669"/>
    <property type="project" value="TreeGrafter"/>
</dbReference>
<reference evidence="4" key="1">
    <citation type="submission" date="2020-10" db="EMBL/GenBank/DDBJ databases">
        <title>Chromosome-scale genome assembly of the Allis shad, Alosa alosa.</title>
        <authorList>
            <person name="Margot Z."/>
            <person name="Christophe K."/>
            <person name="Cabau C."/>
            <person name="Louis A."/>
            <person name="Berthelot C."/>
            <person name="Parey E."/>
            <person name="Roest Crollius H."/>
            <person name="Montfort J."/>
            <person name="Robinson-Rechavi M."/>
            <person name="Bucao C."/>
            <person name="Bouchez O."/>
            <person name="Gislard M."/>
            <person name="Lluch J."/>
            <person name="Milhes M."/>
            <person name="Lampietro C."/>
            <person name="Lopez Roques C."/>
            <person name="Donnadieu C."/>
            <person name="Braasch I."/>
            <person name="Desvignes T."/>
            <person name="Postlethwait J."/>
            <person name="Bobe J."/>
            <person name="Guiguen Y."/>
        </authorList>
    </citation>
    <scope>NUCLEOTIDE SEQUENCE</scope>
    <source>
        <strain evidence="4">M-15738</strain>
        <tissue evidence="4">Blood</tissue>
    </source>
</reference>
<dbReference type="FunFam" id="2.60.120.200:FF:000021">
    <property type="entry name" value="Galectin"/>
    <property type="match status" value="1"/>
</dbReference>
<dbReference type="Gene3D" id="2.60.120.200">
    <property type="match status" value="1"/>
</dbReference>
<dbReference type="InterPro" id="IPR044156">
    <property type="entry name" value="Galectin-like"/>
</dbReference>
<dbReference type="GO" id="GO:0043236">
    <property type="term" value="F:laminin binding"/>
    <property type="evidence" value="ECO:0007669"/>
    <property type="project" value="TreeGrafter"/>
</dbReference>
<dbReference type="CDD" id="cd00070">
    <property type="entry name" value="GLECT"/>
    <property type="match status" value="1"/>
</dbReference>
<keyword evidence="5" id="KW-1185">Reference proteome</keyword>
<evidence type="ECO:0000256" key="1">
    <source>
        <dbReference type="ARBA" id="ARBA00022734"/>
    </source>
</evidence>
<dbReference type="PANTHER" id="PTHR11346">
    <property type="entry name" value="GALECTIN"/>
    <property type="match status" value="1"/>
</dbReference>
<dbReference type="InterPro" id="IPR001079">
    <property type="entry name" value="Galectin_CRD"/>
</dbReference>
<dbReference type="InterPro" id="IPR013320">
    <property type="entry name" value="ConA-like_dom_sf"/>
</dbReference>
<name>A0AAV6GYF9_9TELE</name>
<dbReference type="SUPFAM" id="SSF49899">
    <property type="entry name" value="Concanavalin A-like lectins/glucanases"/>
    <property type="match status" value="1"/>
</dbReference>
<evidence type="ECO:0000256" key="2">
    <source>
        <dbReference type="RuleBase" id="RU102079"/>
    </source>
</evidence>
<dbReference type="Proteomes" id="UP000823561">
    <property type="component" value="Chromosome 7"/>
</dbReference>
<gene>
    <name evidence="4" type="ORF">AALO_G00102700</name>
</gene>
<dbReference type="GO" id="GO:0030246">
    <property type="term" value="F:carbohydrate binding"/>
    <property type="evidence" value="ECO:0007669"/>
    <property type="project" value="UniProtKB-UniRule"/>
</dbReference>
<dbReference type="EMBL" id="JADWDJ010000007">
    <property type="protein sequence ID" value="KAG5278780.1"/>
    <property type="molecule type" value="Genomic_DNA"/>
</dbReference>
<comment type="caution">
    <text evidence="4">The sequence shown here is derived from an EMBL/GenBank/DDBJ whole genome shotgun (WGS) entry which is preliminary data.</text>
</comment>
<evidence type="ECO:0000313" key="4">
    <source>
        <dbReference type="EMBL" id="KAG5278780.1"/>
    </source>
</evidence>
<dbReference type="GO" id="GO:0016936">
    <property type="term" value="F:galactoside binding"/>
    <property type="evidence" value="ECO:0007669"/>
    <property type="project" value="TreeGrafter"/>
</dbReference>
<dbReference type="SMART" id="SM00276">
    <property type="entry name" value="GLECT"/>
    <property type="match status" value="1"/>
</dbReference>
<dbReference type="AlphaFoldDB" id="A0AAV6GYF9"/>
<accession>A0AAV6GYF9</accession>
<proteinExistence type="predicted"/>
<keyword evidence="1 2" id="KW-0430">Lectin</keyword>
<sequence length="131" mass="14965">MVVIKDMSFKAGQELKISGKAKKATSFCVEVGHNADGIALHFNPRFDEHGDVNTIVCNSKQGDCWHEEHRETLFPFQPEEDFKIAITFNNETFYISLPGGNMIHFPNRFGDDKFNYLSFKGDVKIYSVKIK</sequence>
<dbReference type="PROSITE" id="PS51304">
    <property type="entry name" value="GALECTIN"/>
    <property type="match status" value="1"/>
</dbReference>
<evidence type="ECO:0000259" key="3">
    <source>
        <dbReference type="PROSITE" id="PS51304"/>
    </source>
</evidence>
<evidence type="ECO:0000313" key="5">
    <source>
        <dbReference type="Proteomes" id="UP000823561"/>
    </source>
</evidence>